<organism evidence="1">
    <name type="scientific">Lepeophtheirus salmonis</name>
    <name type="common">Salmon louse</name>
    <name type="synonym">Caligus salmonis</name>
    <dbReference type="NCBI Taxonomy" id="72036"/>
    <lineage>
        <taxon>Eukaryota</taxon>
        <taxon>Metazoa</taxon>
        <taxon>Ecdysozoa</taxon>
        <taxon>Arthropoda</taxon>
        <taxon>Crustacea</taxon>
        <taxon>Multicrustacea</taxon>
        <taxon>Hexanauplia</taxon>
        <taxon>Copepoda</taxon>
        <taxon>Siphonostomatoida</taxon>
        <taxon>Caligidae</taxon>
        <taxon>Lepeophtheirus</taxon>
    </lineage>
</organism>
<name>A0A0K2TEG9_LEPSM</name>
<sequence>MCPWNKQYYFAKLRFPRLSNMLSSINMIEGVMSVRD</sequence>
<dbReference type="EMBL" id="HACA01007047">
    <property type="protein sequence ID" value="CDW24408.1"/>
    <property type="molecule type" value="Transcribed_RNA"/>
</dbReference>
<reference evidence="1" key="1">
    <citation type="submission" date="2014-05" db="EMBL/GenBank/DDBJ databases">
        <authorList>
            <person name="Chronopoulou M."/>
        </authorList>
    </citation>
    <scope>NUCLEOTIDE SEQUENCE</scope>
    <source>
        <tissue evidence="1">Whole organism</tissue>
    </source>
</reference>
<evidence type="ECO:0000313" key="1">
    <source>
        <dbReference type="EMBL" id="CDW24408.1"/>
    </source>
</evidence>
<protein>
    <submittedName>
        <fullName evidence="1">Uncharacterized protein</fullName>
    </submittedName>
</protein>
<dbReference type="AlphaFoldDB" id="A0A0K2TEG9"/>
<accession>A0A0K2TEG9</accession>
<proteinExistence type="predicted"/>